<comment type="caution">
    <text evidence="4">The sequence shown here is derived from an EMBL/GenBank/DDBJ whole genome shotgun (WGS) entry which is preliminary data.</text>
</comment>
<organism evidence="4 5">
    <name type="scientific">Leucocoprinus birnbaumii</name>
    <dbReference type="NCBI Taxonomy" id="56174"/>
    <lineage>
        <taxon>Eukaryota</taxon>
        <taxon>Fungi</taxon>
        <taxon>Dikarya</taxon>
        <taxon>Basidiomycota</taxon>
        <taxon>Agaricomycotina</taxon>
        <taxon>Agaricomycetes</taxon>
        <taxon>Agaricomycetidae</taxon>
        <taxon>Agaricales</taxon>
        <taxon>Agaricineae</taxon>
        <taxon>Agaricaceae</taxon>
        <taxon>Leucocoprinus</taxon>
    </lineage>
</organism>
<keyword evidence="1" id="KW-0677">Repeat</keyword>
<keyword evidence="5" id="KW-1185">Reference proteome</keyword>
<dbReference type="Proteomes" id="UP001213000">
    <property type="component" value="Unassembled WGS sequence"/>
</dbReference>
<evidence type="ECO:0000313" key="4">
    <source>
        <dbReference type="EMBL" id="KAJ3555752.1"/>
    </source>
</evidence>
<evidence type="ECO:0000256" key="2">
    <source>
        <dbReference type="SAM" id="MobiDB-lite"/>
    </source>
</evidence>
<dbReference type="AlphaFoldDB" id="A0AAD5VFN6"/>
<reference evidence="4" key="1">
    <citation type="submission" date="2022-07" db="EMBL/GenBank/DDBJ databases">
        <title>Genome Sequence of Leucocoprinus birnbaumii.</title>
        <authorList>
            <person name="Buettner E."/>
        </authorList>
    </citation>
    <scope>NUCLEOTIDE SEQUENCE</scope>
    <source>
        <strain evidence="4">VT141</strain>
    </source>
</reference>
<evidence type="ECO:0000313" key="5">
    <source>
        <dbReference type="Proteomes" id="UP001213000"/>
    </source>
</evidence>
<feature type="region of interest" description="Disordered" evidence="2">
    <location>
        <begin position="131"/>
        <end position="157"/>
    </location>
</feature>
<evidence type="ECO:0000256" key="1">
    <source>
        <dbReference type="ARBA" id="ARBA00022737"/>
    </source>
</evidence>
<feature type="domain" description="Nephrocystin 3-like N-terminal" evidence="3">
    <location>
        <begin position="258"/>
        <end position="352"/>
    </location>
</feature>
<dbReference type="InterPro" id="IPR056884">
    <property type="entry name" value="NPHP3-like_N"/>
</dbReference>
<protein>
    <recommendedName>
        <fullName evidence="3">Nephrocystin 3-like N-terminal domain-containing protein</fullName>
    </recommendedName>
</protein>
<feature type="compositionally biased region" description="Polar residues" evidence="2">
    <location>
        <begin position="1"/>
        <end position="17"/>
    </location>
</feature>
<dbReference type="EMBL" id="JANIEX010001648">
    <property type="protein sequence ID" value="KAJ3555752.1"/>
    <property type="molecule type" value="Genomic_DNA"/>
</dbReference>
<proteinExistence type="predicted"/>
<accession>A0AAD5VFN6</accession>
<evidence type="ECO:0000259" key="3">
    <source>
        <dbReference type="Pfam" id="PF24883"/>
    </source>
</evidence>
<feature type="region of interest" description="Disordered" evidence="2">
    <location>
        <begin position="1"/>
        <end position="96"/>
    </location>
</feature>
<dbReference type="Pfam" id="PF24883">
    <property type="entry name" value="NPHP3_N"/>
    <property type="match status" value="1"/>
</dbReference>
<gene>
    <name evidence="4" type="ORF">NP233_g12135</name>
</gene>
<sequence>MRLLTNCTSESSGSYRPTKQKGIRKPSGSHSQTAQASLADMPSAPLDSQHAAVLIAASPASPNVQDDSARKQHTSRPEYGNFQGQQALSSSPLFGSSSVTRSAQVDYFRNAQNFTIEKLVQIGTQRVEIKHDHDRENAERRAEEAKKKAEEEERERATKYEKWKNDERDDWETKANEALRKLKEKAMLAALLDSNDRGYVPTCSADTRRAIRARFIKWGRNAPSSCLSSEKEPGGPKTPAQKLIARYRARTVSTQQEGEVTERLLWLFGPAGVGKSAVAQSVSEALKAEDIFAAGFFFSRPNNRSEPDSVVPTVVYQLALLIEPYRLILGQLFRDNPQILDQGRAALFHQLIT</sequence>
<name>A0AAD5VFN6_9AGAR</name>